<dbReference type="VEuPathDB" id="FungiDB:AMAG_17098"/>
<dbReference type="PROSITE" id="PS51194">
    <property type="entry name" value="HELICASE_CTER"/>
    <property type="match status" value="1"/>
</dbReference>
<dbReference type="PANTHER" id="PTHR12131">
    <property type="entry name" value="ATP-DEPENDENT RNA AND DNA HELICASE"/>
    <property type="match status" value="1"/>
</dbReference>
<dbReference type="Pfam" id="PF18147">
    <property type="entry name" value="Suv3_C_1"/>
    <property type="match status" value="1"/>
</dbReference>
<dbReference type="EC" id="3.6.4.13" evidence="4"/>
<dbReference type="OrthoDB" id="6692397at2759"/>
<dbReference type="InterPro" id="IPR027417">
    <property type="entry name" value="P-loop_NTPase"/>
</dbReference>
<evidence type="ECO:0000256" key="5">
    <source>
        <dbReference type="ARBA" id="ARBA00022741"/>
    </source>
</evidence>
<dbReference type="GO" id="GO:0003724">
    <property type="term" value="F:RNA helicase activity"/>
    <property type="evidence" value="ECO:0007669"/>
    <property type="project" value="UniProtKB-EC"/>
</dbReference>
<evidence type="ECO:0000313" key="17">
    <source>
        <dbReference type="Proteomes" id="UP000054350"/>
    </source>
</evidence>
<feature type="domain" description="Helicase C-terminal" evidence="15">
    <location>
        <begin position="343"/>
        <end position="501"/>
    </location>
</feature>
<evidence type="ECO:0000256" key="8">
    <source>
        <dbReference type="ARBA" id="ARBA00022840"/>
    </source>
</evidence>
<comment type="catalytic activity">
    <reaction evidence="11">
        <text>ATP + H2O = ADP + phosphate + H(+)</text>
        <dbReference type="Rhea" id="RHEA:13065"/>
        <dbReference type="ChEBI" id="CHEBI:15377"/>
        <dbReference type="ChEBI" id="CHEBI:15378"/>
        <dbReference type="ChEBI" id="CHEBI:30616"/>
        <dbReference type="ChEBI" id="CHEBI:43474"/>
        <dbReference type="ChEBI" id="CHEBI:456216"/>
        <dbReference type="EC" id="3.6.4.13"/>
    </reaction>
</comment>
<dbReference type="InterPro" id="IPR044774">
    <property type="entry name" value="Suv3_DEXQc"/>
</dbReference>
<dbReference type="Pfam" id="PF00271">
    <property type="entry name" value="Helicase_C"/>
    <property type="match status" value="1"/>
</dbReference>
<dbReference type="EMBL" id="GG745383">
    <property type="protein sequence ID" value="KNE72769.1"/>
    <property type="molecule type" value="Genomic_DNA"/>
</dbReference>
<dbReference type="GO" id="GO:0045025">
    <property type="term" value="C:mitochondrial degradosome"/>
    <property type="evidence" value="ECO:0007669"/>
    <property type="project" value="TreeGrafter"/>
</dbReference>
<evidence type="ECO:0000256" key="11">
    <source>
        <dbReference type="ARBA" id="ARBA00047984"/>
    </source>
</evidence>
<dbReference type="GO" id="GO:0005524">
    <property type="term" value="F:ATP binding"/>
    <property type="evidence" value="ECO:0007669"/>
    <property type="project" value="UniProtKB-KW"/>
</dbReference>
<dbReference type="GO" id="GO:0016787">
    <property type="term" value="F:hydrolase activity"/>
    <property type="evidence" value="ECO:0007669"/>
    <property type="project" value="UniProtKB-KW"/>
</dbReference>
<dbReference type="SMART" id="SM00487">
    <property type="entry name" value="DEXDc"/>
    <property type="match status" value="1"/>
</dbReference>
<dbReference type="FunFam" id="3.40.50.300:FF:000269">
    <property type="entry name" value="ATP-dependent RNA helicase SUPV3L1, mitochondrial"/>
    <property type="match status" value="1"/>
</dbReference>
<keyword evidence="9" id="KW-0809">Transit peptide</keyword>
<keyword evidence="6" id="KW-0378">Hydrolase</keyword>
<dbReference type="Gene3D" id="3.40.50.300">
    <property type="entry name" value="P-loop containing nucleotide triphosphate hydrolases"/>
    <property type="match status" value="2"/>
</dbReference>
<gene>
    <name evidence="16" type="ORF">AMAG_17098</name>
</gene>
<accession>A0A0L0TDV8</accession>
<reference evidence="17" key="2">
    <citation type="submission" date="2009-11" db="EMBL/GenBank/DDBJ databases">
        <title>The Genome Sequence of Allomyces macrogynus strain ATCC 38327.</title>
        <authorList>
            <consortium name="The Broad Institute Genome Sequencing Platform"/>
            <person name="Russ C."/>
            <person name="Cuomo C."/>
            <person name="Shea T."/>
            <person name="Young S.K."/>
            <person name="Zeng Q."/>
            <person name="Koehrsen M."/>
            <person name="Haas B."/>
            <person name="Borodovsky M."/>
            <person name="Guigo R."/>
            <person name="Alvarado L."/>
            <person name="Berlin A."/>
            <person name="Borenstein D."/>
            <person name="Chen Z."/>
            <person name="Engels R."/>
            <person name="Freedman E."/>
            <person name="Gellesch M."/>
            <person name="Goldberg J."/>
            <person name="Griggs A."/>
            <person name="Gujja S."/>
            <person name="Heiman D."/>
            <person name="Hepburn T."/>
            <person name="Howarth C."/>
            <person name="Jen D."/>
            <person name="Larson L."/>
            <person name="Lewis B."/>
            <person name="Mehta T."/>
            <person name="Park D."/>
            <person name="Pearson M."/>
            <person name="Roberts A."/>
            <person name="Saif S."/>
            <person name="Shenoy N."/>
            <person name="Sisk P."/>
            <person name="Stolte C."/>
            <person name="Sykes S."/>
            <person name="Walk T."/>
            <person name="White J."/>
            <person name="Yandava C."/>
            <person name="Burger G."/>
            <person name="Gray M.W."/>
            <person name="Holland P.W.H."/>
            <person name="King N."/>
            <person name="Lang F.B.F."/>
            <person name="Roger A.J."/>
            <person name="Ruiz-Trillo I."/>
            <person name="Lander E."/>
            <person name="Nusbaum C."/>
        </authorList>
    </citation>
    <scope>NUCLEOTIDE SEQUENCE [LARGE SCALE GENOMIC DNA]</scope>
    <source>
        <strain evidence="17">ATCC 38327</strain>
    </source>
</reference>
<comment type="subcellular location">
    <subcellularLocation>
        <location evidence="3">Mitochondrion</location>
    </subcellularLocation>
</comment>
<keyword evidence="17" id="KW-1185">Reference proteome</keyword>
<sequence length="842" mass="92557">MWSLRSTGRAAALTGASTANSLRAPSLRPAAAAAVLLPSSTLAQRRHRVGSAYTRRRNRDAFPPFPAAPEFDPSAAPPRPARPLALDQVLRKWQHERNILSKAAEVGLRDRAATMVLDQFTKSLKGSGMGAAKTAPGQLLAMYTKLDEAWVTFLQNYVPEGQRAMFNHLCETSDLRNPPEWYPAARMMQREIIMNVGPTNSGKTYQALEELKKAESGIYCGPLRLLAHEVYETLTSQSIPCTMVTGEERRGDPHAGITSCTIEMADLTREYDVAVIDEIQMLGDQHRGWAWTQALLGLRAKRIFLCGEATAVPVVEKLCRATNDRVVINEFERLSPLRVAASSLEGGVADVQKGDCVVAFSRRNLYTLKNLIEEVAGLKCAVVYGALPPETRSMQARLFNDPKADHHVLVATDAVGMGLNLNIKRVVFSTLTKFDGTDMRMLSISQLKQIAGRAGRFGRGSGEGKVTALNALDLTRIRAVMKRDAPHLVSAGLQPTVEMIERFAGQLPNETLAGLLGKFEALARVNGEVYSLCNLEAQKNLADAIQDIPMSIRDRFQFVLSPVNDRSPDAVRVLHALASHYARDQPLRLLSLLALPHLALNKALTTSAIAAIRTSISDPDADPDALLSQLAADPLFADAHTSDTLAILEDTHRAIMTYLWLRQRYGGHVTFAASTEDECKWVLTQCNRAIEDALNVLSSTVAAKRMVAVGKRPKRKVALFDDEVEERPVPDELKTVLRDVTKSAERAPQSGKRGESDEQVARRVMREEAQAARVRDAREEEERMDMAERKVVEVEKDEVEPRVRDERSAAVECNDDTVLAGEVPAKAAAAEERARVDGGYVA</sequence>
<evidence type="ECO:0000259" key="15">
    <source>
        <dbReference type="PROSITE" id="PS51194"/>
    </source>
</evidence>
<dbReference type="Gene3D" id="1.20.58.1080">
    <property type="match status" value="1"/>
</dbReference>
<proteinExistence type="predicted"/>
<dbReference type="PANTHER" id="PTHR12131:SF1">
    <property type="entry name" value="ATP-DEPENDENT RNA HELICASE SUPV3L1, MITOCHONDRIAL-RELATED"/>
    <property type="match status" value="1"/>
</dbReference>
<comment type="cofactor">
    <cofactor evidence="2">
        <name>Mg(2+)</name>
        <dbReference type="ChEBI" id="CHEBI:18420"/>
    </cofactor>
</comment>
<feature type="compositionally biased region" description="Basic residues" evidence="13">
    <location>
        <begin position="47"/>
        <end position="58"/>
    </location>
</feature>
<evidence type="ECO:0000256" key="6">
    <source>
        <dbReference type="ARBA" id="ARBA00022801"/>
    </source>
</evidence>
<protein>
    <recommendedName>
        <fullName evidence="4">RNA helicase</fullName>
        <ecNumber evidence="4">3.6.4.13</ecNumber>
    </recommendedName>
</protein>
<dbReference type="SMART" id="SM00490">
    <property type="entry name" value="HELICc"/>
    <property type="match status" value="1"/>
</dbReference>
<dbReference type="InterPro" id="IPR014001">
    <property type="entry name" value="Helicase_ATP-bd"/>
</dbReference>
<dbReference type="InterPro" id="IPR055206">
    <property type="entry name" value="DEXQc_SUV3"/>
</dbReference>
<evidence type="ECO:0000256" key="7">
    <source>
        <dbReference type="ARBA" id="ARBA00022806"/>
    </source>
</evidence>
<evidence type="ECO:0000256" key="2">
    <source>
        <dbReference type="ARBA" id="ARBA00001946"/>
    </source>
</evidence>
<evidence type="ECO:0000256" key="9">
    <source>
        <dbReference type="ARBA" id="ARBA00022946"/>
    </source>
</evidence>
<evidence type="ECO:0000256" key="1">
    <source>
        <dbReference type="ARBA" id="ARBA00001936"/>
    </source>
</evidence>
<organism evidence="16 17">
    <name type="scientific">Allomyces macrogynus (strain ATCC 38327)</name>
    <name type="common">Allomyces javanicus var. macrogynus</name>
    <dbReference type="NCBI Taxonomy" id="578462"/>
    <lineage>
        <taxon>Eukaryota</taxon>
        <taxon>Fungi</taxon>
        <taxon>Fungi incertae sedis</taxon>
        <taxon>Blastocladiomycota</taxon>
        <taxon>Blastocladiomycetes</taxon>
        <taxon>Blastocladiales</taxon>
        <taxon>Blastocladiaceae</taxon>
        <taxon>Allomyces</taxon>
    </lineage>
</organism>
<dbReference type="AlphaFoldDB" id="A0A0L0TDV8"/>
<dbReference type="InterPro" id="IPR050699">
    <property type="entry name" value="RNA-DNA_Helicase"/>
</dbReference>
<dbReference type="Gene3D" id="1.20.272.40">
    <property type="match status" value="1"/>
</dbReference>
<evidence type="ECO:0000256" key="3">
    <source>
        <dbReference type="ARBA" id="ARBA00004173"/>
    </source>
</evidence>
<keyword evidence="5" id="KW-0547">Nucleotide-binding</keyword>
<feature type="region of interest" description="Disordered" evidence="13">
    <location>
        <begin position="47"/>
        <end position="80"/>
    </location>
</feature>
<feature type="domain" description="Helicase ATP-binding" evidence="14">
    <location>
        <begin position="184"/>
        <end position="329"/>
    </location>
</feature>
<dbReference type="SUPFAM" id="SSF52540">
    <property type="entry name" value="P-loop containing nucleoside triphosphate hydrolases"/>
    <property type="match status" value="1"/>
</dbReference>
<feature type="region of interest" description="Disordered" evidence="13">
    <location>
        <begin position="741"/>
        <end position="762"/>
    </location>
</feature>
<keyword evidence="10" id="KW-0496">Mitochondrion</keyword>
<keyword evidence="7" id="KW-0347">Helicase</keyword>
<evidence type="ECO:0000313" key="16">
    <source>
        <dbReference type="EMBL" id="KNE72769.1"/>
    </source>
</evidence>
<dbReference type="eggNOG" id="KOG0953">
    <property type="taxonomic scope" value="Eukaryota"/>
</dbReference>
<dbReference type="InterPro" id="IPR001650">
    <property type="entry name" value="Helicase_C-like"/>
</dbReference>
<evidence type="ECO:0000259" key="14">
    <source>
        <dbReference type="PROSITE" id="PS51192"/>
    </source>
</evidence>
<comment type="cofactor">
    <cofactor evidence="1">
        <name>Mn(2+)</name>
        <dbReference type="ChEBI" id="CHEBI:29035"/>
    </cofactor>
</comment>
<reference evidence="16 17" key="1">
    <citation type="submission" date="2009-11" db="EMBL/GenBank/DDBJ databases">
        <title>Annotation of Allomyces macrogynus ATCC 38327.</title>
        <authorList>
            <consortium name="The Broad Institute Genome Sequencing Platform"/>
            <person name="Russ C."/>
            <person name="Cuomo C."/>
            <person name="Burger G."/>
            <person name="Gray M.W."/>
            <person name="Holland P.W.H."/>
            <person name="King N."/>
            <person name="Lang F.B.F."/>
            <person name="Roger A.J."/>
            <person name="Ruiz-Trillo I."/>
            <person name="Young S.K."/>
            <person name="Zeng Q."/>
            <person name="Gargeya S."/>
            <person name="Fitzgerald M."/>
            <person name="Haas B."/>
            <person name="Abouelleil A."/>
            <person name="Alvarado L."/>
            <person name="Arachchi H.M."/>
            <person name="Berlin A."/>
            <person name="Chapman S.B."/>
            <person name="Gearin G."/>
            <person name="Goldberg J."/>
            <person name="Griggs A."/>
            <person name="Gujja S."/>
            <person name="Hansen M."/>
            <person name="Heiman D."/>
            <person name="Howarth C."/>
            <person name="Larimer J."/>
            <person name="Lui A."/>
            <person name="MacDonald P.J.P."/>
            <person name="McCowen C."/>
            <person name="Montmayeur A."/>
            <person name="Murphy C."/>
            <person name="Neiman D."/>
            <person name="Pearson M."/>
            <person name="Priest M."/>
            <person name="Roberts A."/>
            <person name="Saif S."/>
            <person name="Shea T."/>
            <person name="Sisk P."/>
            <person name="Stolte C."/>
            <person name="Sykes S."/>
            <person name="Wortman J."/>
            <person name="Nusbaum C."/>
            <person name="Birren B."/>
        </authorList>
    </citation>
    <scope>NUCLEOTIDE SEQUENCE [LARGE SCALE GENOMIC DNA]</scope>
    <source>
        <strain evidence="16 17">ATCC 38327</strain>
    </source>
</reference>
<dbReference type="CDD" id="cd18805">
    <property type="entry name" value="SF2_C_suv3"/>
    <property type="match status" value="1"/>
</dbReference>
<dbReference type="GO" id="GO:0000965">
    <property type="term" value="P:mitochondrial RNA 3'-end processing"/>
    <property type="evidence" value="ECO:0007669"/>
    <property type="project" value="TreeGrafter"/>
</dbReference>
<keyword evidence="12" id="KW-0175">Coiled coil</keyword>
<dbReference type="CDD" id="cd17913">
    <property type="entry name" value="DEXQc_Suv3"/>
    <property type="match status" value="1"/>
</dbReference>
<dbReference type="InterPro" id="IPR041082">
    <property type="entry name" value="Suv3_C_1"/>
</dbReference>
<evidence type="ECO:0000256" key="10">
    <source>
        <dbReference type="ARBA" id="ARBA00023128"/>
    </source>
</evidence>
<name>A0A0L0TDV8_ALLM3</name>
<feature type="compositionally biased region" description="Basic and acidic residues" evidence="13">
    <location>
        <begin position="752"/>
        <end position="762"/>
    </location>
</feature>
<dbReference type="STRING" id="578462.A0A0L0TDV8"/>
<feature type="coiled-coil region" evidence="12">
    <location>
        <begin position="764"/>
        <end position="797"/>
    </location>
</feature>
<dbReference type="Pfam" id="PF22527">
    <property type="entry name" value="DEXQc_Suv3"/>
    <property type="match status" value="1"/>
</dbReference>
<evidence type="ECO:0000256" key="13">
    <source>
        <dbReference type="SAM" id="MobiDB-lite"/>
    </source>
</evidence>
<dbReference type="PROSITE" id="PS51192">
    <property type="entry name" value="HELICASE_ATP_BIND_1"/>
    <property type="match status" value="1"/>
</dbReference>
<keyword evidence="8" id="KW-0067">ATP-binding</keyword>
<evidence type="ECO:0000256" key="4">
    <source>
        <dbReference type="ARBA" id="ARBA00012552"/>
    </source>
</evidence>
<dbReference type="FunFam" id="3.40.50.300:FF:000957">
    <property type="entry name" value="ATP-dependent RNA helicase SUV3L, mitochondrial"/>
    <property type="match status" value="1"/>
</dbReference>
<evidence type="ECO:0000256" key="12">
    <source>
        <dbReference type="SAM" id="Coils"/>
    </source>
</evidence>
<dbReference type="Proteomes" id="UP000054350">
    <property type="component" value="Unassembled WGS sequence"/>
</dbReference>